<dbReference type="InterPro" id="IPR008259">
    <property type="entry name" value="FMN_hydac_DH_AS"/>
</dbReference>
<keyword evidence="2" id="KW-0285">Flavoprotein</keyword>
<evidence type="ECO:0000256" key="4">
    <source>
        <dbReference type="ARBA" id="ARBA00023002"/>
    </source>
</evidence>
<evidence type="ECO:0000313" key="8">
    <source>
        <dbReference type="Proteomes" id="UP000647585"/>
    </source>
</evidence>
<evidence type="ECO:0000256" key="5">
    <source>
        <dbReference type="ARBA" id="ARBA00024042"/>
    </source>
</evidence>
<sequence length="409" mass="45389">MSFLTRRALSKIRNLHDVERLARRKLPRPIFGYIDHVAEDGRTQRANLTAFDAYSFLPKAFVNVSQIDLQAELYGKRYAVPFGIAPMGISSLSAYQGDLVLARAAAVRNLPMIMSGSSLVPMEEVAKVEGADWFQAYLPGTPEGIEALIERIKRAGFKKLVVTLDYPVPPNPDNLRRSGFSSPLEPSLRLAFDGLIRPDWLCNTFLRTLWKHGMPHFENNHAERGAPVISRKAARDFSGRRHFDWSYLDLVRRLWPDTLIVKGILNPNDAVRAHRAGVDGIILSNHGGRQLDSTISPLQVLPEVKHRISNIPIMIDSGFRRGTDVIKALALGADFVFVGRPFNYAAACAGQAGVEHVADLLQREIERDMALLGLTSLSQLDPSCLYQPTINGLEQPLVNAVPVAEEVNS</sequence>
<dbReference type="PROSITE" id="PS00557">
    <property type="entry name" value="FMN_HYDROXY_ACID_DH_1"/>
    <property type="match status" value="1"/>
</dbReference>
<dbReference type="CDD" id="cd02809">
    <property type="entry name" value="alpha_hydroxyacid_oxid_FMN"/>
    <property type="match status" value="1"/>
</dbReference>
<evidence type="ECO:0000256" key="1">
    <source>
        <dbReference type="ARBA" id="ARBA00001917"/>
    </source>
</evidence>
<keyword evidence="8" id="KW-1185">Reference proteome</keyword>
<gene>
    <name evidence="7" type="primary">lldD</name>
    <name evidence="7" type="ORF">GCM10007158_30370</name>
</gene>
<accession>A0ABQ2WPX4</accession>
<dbReference type="PANTHER" id="PTHR10578">
    <property type="entry name" value="S -2-HYDROXY-ACID OXIDASE-RELATED"/>
    <property type="match status" value="1"/>
</dbReference>
<keyword evidence="4" id="KW-0560">Oxidoreductase</keyword>
<evidence type="ECO:0000259" key="6">
    <source>
        <dbReference type="PROSITE" id="PS51349"/>
    </source>
</evidence>
<comment type="similarity">
    <text evidence="5">Belongs to the FMN-dependent alpha-hydroxy acid dehydrogenase family.</text>
</comment>
<dbReference type="InterPro" id="IPR000262">
    <property type="entry name" value="FMN-dep_DH"/>
</dbReference>
<dbReference type="RefSeq" id="WP_230478485.1">
    <property type="nucleotide sequence ID" value="NZ_BMXO01000017.1"/>
</dbReference>
<dbReference type="SUPFAM" id="SSF51395">
    <property type="entry name" value="FMN-linked oxidoreductases"/>
    <property type="match status" value="1"/>
</dbReference>
<dbReference type="PANTHER" id="PTHR10578:SF107">
    <property type="entry name" value="2-HYDROXYACID OXIDASE 1"/>
    <property type="match status" value="1"/>
</dbReference>
<evidence type="ECO:0000256" key="3">
    <source>
        <dbReference type="ARBA" id="ARBA00022643"/>
    </source>
</evidence>
<feature type="domain" description="FMN hydroxy acid dehydrogenase" evidence="6">
    <location>
        <begin position="7"/>
        <end position="390"/>
    </location>
</feature>
<dbReference type="Proteomes" id="UP000647585">
    <property type="component" value="Unassembled WGS sequence"/>
</dbReference>
<comment type="cofactor">
    <cofactor evidence="1">
        <name>FMN</name>
        <dbReference type="ChEBI" id="CHEBI:58210"/>
    </cofactor>
</comment>
<evidence type="ECO:0000313" key="7">
    <source>
        <dbReference type="EMBL" id="GGW67591.1"/>
    </source>
</evidence>
<reference evidence="8" key="1">
    <citation type="journal article" date="2019" name="Int. J. Syst. Evol. Microbiol.">
        <title>The Global Catalogue of Microorganisms (GCM) 10K type strain sequencing project: providing services to taxonomists for standard genome sequencing and annotation.</title>
        <authorList>
            <consortium name="The Broad Institute Genomics Platform"/>
            <consortium name="The Broad Institute Genome Sequencing Center for Infectious Disease"/>
            <person name="Wu L."/>
            <person name="Ma J."/>
        </authorList>
    </citation>
    <scope>NUCLEOTIDE SEQUENCE [LARGE SCALE GENOMIC DNA]</scope>
    <source>
        <strain evidence="8">KCTC 22157</strain>
    </source>
</reference>
<dbReference type="InterPro" id="IPR013785">
    <property type="entry name" value="Aldolase_TIM"/>
</dbReference>
<dbReference type="PIRSF" id="PIRSF000138">
    <property type="entry name" value="Al-hdrx_acd_dh"/>
    <property type="match status" value="1"/>
</dbReference>
<proteinExistence type="inferred from homology"/>
<evidence type="ECO:0000256" key="2">
    <source>
        <dbReference type="ARBA" id="ARBA00022630"/>
    </source>
</evidence>
<dbReference type="Gene3D" id="3.20.20.70">
    <property type="entry name" value="Aldolase class I"/>
    <property type="match status" value="1"/>
</dbReference>
<name>A0ABQ2WPX4_9GAMM</name>
<organism evidence="7 8">
    <name type="scientific">Halomonas johnsoniae</name>
    <dbReference type="NCBI Taxonomy" id="502832"/>
    <lineage>
        <taxon>Bacteria</taxon>
        <taxon>Pseudomonadati</taxon>
        <taxon>Pseudomonadota</taxon>
        <taxon>Gammaproteobacteria</taxon>
        <taxon>Oceanospirillales</taxon>
        <taxon>Halomonadaceae</taxon>
        <taxon>Halomonas</taxon>
    </lineage>
</organism>
<protein>
    <submittedName>
        <fullName evidence="7">Alpha-hydroxy-acid oxidizing enzyme</fullName>
    </submittedName>
</protein>
<dbReference type="PROSITE" id="PS51349">
    <property type="entry name" value="FMN_HYDROXY_ACID_DH_2"/>
    <property type="match status" value="1"/>
</dbReference>
<keyword evidence="3" id="KW-0288">FMN</keyword>
<dbReference type="InterPro" id="IPR037396">
    <property type="entry name" value="FMN_HAD"/>
</dbReference>
<dbReference type="InterPro" id="IPR012133">
    <property type="entry name" value="Alpha-hydoxy_acid_DH_FMN"/>
</dbReference>
<dbReference type="EMBL" id="BMXO01000017">
    <property type="protein sequence ID" value="GGW67591.1"/>
    <property type="molecule type" value="Genomic_DNA"/>
</dbReference>
<dbReference type="Pfam" id="PF01070">
    <property type="entry name" value="FMN_dh"/>
    <property type="match status" value="1"/>
</dbReference>
<comment type="caution">
    <text evidence="7">The sequence shown here is derived from an EMBL/GenBank/DDBJ whole genome shotgun (WGS) entry which is preliminary data.</text>
</comment>